<organism evidence="2 3">
    <name type="scientific">Russula ochroleuca</name>
    <dbReference type="NCBI Taxonomy" id="152965"/>
    <lineage>
        <taxon>Eukaryota</taxon>
        <taxon>Fungi</taxon>
        <taxon>Dikarya</taxon>
        <taxon>Basidiomycota</taxon>
        <taxon>Agaricomycotina</taxon>
        <taxon>Agaricomycetes</taxon>
        <taxon>Russulales</taxon>
        <taxon>Russulaceae</taxon>
        <taxon>Russula</taxon>
    </lineage>
</organism>
<dbReference type="PANTHER" id="PTHR12975">
    <property type="entry name" value="TRANSPORT PROTEIN TRAPP"/>
    <property type="match status" value="1"/>
</dbReference>
<feature type="compositionally biased region" description="Polar residues" evidence="1">
    <location>
        <begin position="333"/>
        <end position="355"/>
    </location>
</feature>
<feature type="compositionally biased region" description="Low complexity" evidence="1">
    <location>
        <begin position="260"/>
        <end position="274"/>
    </location>
</feature>
<keyword evidence="3" id="KW-1185">Reference proteome</keyword>
<name>A0A9P5MXD6_9AGAM</name>
<dbReference type="PANTHER" id="PTHR12975:SF6">
    <property type="entry name" value="TRAFFICKING PROTEIN PARTICLE COMPLEX SUBUNIT 8"/>
    <property type="match status" value="1"/>
</dbReference>
<evidence type="ECO:0000313" key="3">
    <source>
        <dbReference type="Proteomes" id="UP000759537"/>
    </source>
</evidence>
<dbReference type="GO" id="GO:1990072">
    <property type="term" value="C:TRAPPIII protein complex"/>
    <property type="evidence" value="ECO:0007669"/>
    <property type="project" value="TreeGrafter"/>
</dbReference>
<dbReference type="EMBL" id="WHVB01000007">
    <property type="protein sequence ID" value="KAF8481078.1"/>
    <property type="molecule type" value="Genomic_DNA"/>
</dbReference>
<comment type="caution">
    <text evidence="2">The sequence shown here is derived from an EMBL/GenBank/DDBJ whole genome shotgun (WGS) entry which is preliminary data.</text>
</comment>
<proteinExistence type="predicted"/>
<reference evidence="2" key="1">
    <citation type="submission" date="2019-10" db="EMBL/GenBank/DDBJ databases">
        <authorList>
            <consortium name="DOE Joint Genome Institute"/>
            <person name="Kuo A."/>
            <person name="Miyauchi S."/>
            <person name="Kiss E."/>
            <person name="Drula E."/>
            <person name="Kohler A."/>
            <person name="Sanchez-Garcia M."/>
            <person name="Andreopoulos B."/>
            <person name="Barry K.W."/>
            <person name="Bonito G."/>
            <person name="Buee M."/>
            <person name="Carver A."/>
            <person name="Chen C."/>
            <person name="Cichocki N."/>
            <person name="Clum A."/>
            <person name="Culley D."/>
            <person name="Crous P.W."/>
            <person name="Fauchery L."/>
            <person name="Girlanda M."/>
            <person name="Hayes R."/>
            <person name="Keri Z."/>
            <person name="LaButti K."/>
            <person name="Lipzen A."/>
            <person name="Lombard V."/>
            <person name="Magnuson J."/>
            <person name="Maillard F."/>
            <person name="Morin E."/>
            <person name="Murat C."/>
            <person name="Nolan M."/>
            <person name="Ohm R."/>
            <person name="Pangilinan J."/>
            <person name="Pereira M."/>
            <person name="Perotto S."/>
            <person name="Peter M."/>
            <person name="Riley R."/>
            <person name="Sitrit Y."/>
            <person name="Stielow B."/>
            <person name="Szollosi G."/>
            <person name="Zifcakova L."/>
            <person name="Stursova M."/>
            <person name="Spatafora J.W."/>
            <person name="Tedersoo L."/>
            <person name="Vaario L.-M."/>
            <person name="Yamada A."/>
            <person name="Yan M."/>
            <person name="Wang P."/>
            <person name="Xu J."/>
            <person name="Bruns T."/>
            <person name="Baldrian P."/>
            <person name="Vilgalys R."/>
            <person name="Henrissat B."/>
            <person name="Grigoriev I.V."/>
            <person name="Hibbett D."/>
            <person name="Nagy L.G."/>
            <person name="Martin F.M."/>
        </authorList>
    </citation>
    <scope>NUCLEOTIDE SEQUENCE</scope>
    <source>
        <strain evidence="2">Prilba</strain>
    </source>
</reference>
<dbReference type="InterPro" id="IPR024420">
    <property type="entry name" value="TRAPP_III_complex_Trs85"/>
</dbReference>
<protein>
    <submittedName>
        <fullName evidence="2">ER-golgi trafficking TRAPP I complex 85 kDa subunit-domain-containing protein</fullName>
    </submittedName>
</protein>
<dbReference type="OrthoDB" id="203724at2759"/>
<evidence type="ECO:0000313" key="2">
    <source>
        <dbReference type="EMBL" id="KAF8481078.1"/>
    </source>
</evidence>
<feature type="region of interest" description="Disordered" evidence="1">
    <location>
        <begin position="250"/>
        <end position="281"/>
    </location>
</feature>
<evidence type="ECO:0000256" key="1">
    <source>
        <dbReference type="SAM" id="MobiDB-lite"/>
    </source>
</evidence>
<accession>A0A9P5MXD6</accession>
<feature type="region of interest" description="Disordered" evidence="1">
    <location>
        <begin position="333"/>
        <end position="379"/>
    </location>
</feature>
<dbReference type="Pfam" id="PF12739">
    <property type="entry name" value="TRAPPC-Trs85"/>
    <property type="match status" value="1"/>
</dbReference>
<gene>
    <name evidence="2" type="ORF">DFH94DRAFT_737854</name>
</gene>
<sequence length="1345" mass="149122">MARVASVFPTSISPHICIISSPDLADILSASSLPPLPQILQSFSPLPQVTTRTTSLTPVPLASFALRFSDLGEIEDGCREDEELRAGRTTDWISARISSRCAKWLEDWERMEAATAQNDRATNNVRTPWWNELRQCIQGDHIPSKSEGWNHPVAIVYAVSTMLPNPLQTLAQLHARPLELPSWVDNTHLQYSLIVHPETSSLSDEEANALFNAVKKQYGLHSYLLPLQLPSPPPLPVAVPLAPLRLPPIPKSLLNTPDPSTTGSKSASTSGATSEVNTLRMSEQDIQQTAKFVREFVSMSLVPWMEKCVADWNENFASTRRLPSRLFSSTRRLFGSGTTSPAPQHQPTSTFSPVLSGTRSGSQSSISSISAGGHPPPSQQRRLAEFATLLGDLKLAISVWEALKKDGKGGSEMLPLLLSPSPAVTPHVMHALSTIISPDAESSALAQLRALTYAVLWEASADFLASSLEGDRWLVWAASSAEEPPSALLLAHAAHLSSRKLAHRRAALWYLFAANRLEKSGIKPLTLYFLRKAQGLYNTSPEKNLSPSFWDAEGIEMQASTRFDGILPGLEHALGRLYYTTGEVRRAVQFFLSLLGKPSDPTPPPNDASEVPKDPAMDKVFLDDFRVAFQHLKHTSGKEFHTTDLTLPVAFFNPRLTRVRLPGDTVGGDPVTWQSREESWTSFWKTRGKETLHRTGRATVNEAFWVDLVIHNPFNTEVNLSELTVIVTGLSSGSEWTPELVDVEILDEIILDSKETRTIPMSILARQPMTLQITHVSYMFLSLLPAMEPLVSRGRRLQDTPHQRQNKVYAPDNAIKVEVEDAVQRLSAHFFDDSRLVLYHGECRQMRIWLSNIGTQAIGEIWLVSGEDDEFWVGQPGDQETVEASVVSSETFDSDNSLLPRTPHRILGTSVVENASLAPGADFELPFVLHADKLGEQELCFLFTFREGDGHSFHCVRTARFFEVHPLLSATIAFQPGRTLEHLFTSSLEVRNVAHSTPVVVSQMVTLSPTWSCKSVTSPKRERLLPSQSFQSLIGMNVRDDVPDFSDTVQFVIGKLAHLLKGLPIEESLPSPLNIRSNYIIETSDSCINTTSTMSLLHQNRRNLAARELVVRHPYVAPALHPYIFPLYHPHSLDVLIFWDIPSSGRSGLVLISGANVGAGHGALNAVIREVQELKVKRSMFAETDREKSNVLEAIRASEWNAEMNPVSLTTIEPGVIHHDFSERSCQIPVTFMLRNFSMTHPSKYTLKLASGTTANDPSGTRDLAPPSWIGRLTFRGTLEPMQHVTLTPTLLVTGPDTYALEGWQLEVEVGQRTDQSWRRIYRYLEKPSKAHQPCVTVVAIAPPS</sequence>
<feature type="compositionally biased region" description="Low complexity" evidence="1">
    <location>
        <begin position="356"/>
        <end position="373"/>
    </location>
</feature>
<reference evidence="2" key="2">
    <citation type="journal article" date="2020" name="Nat. Commun.">
        <title>Large-scale genome sequencing of mycorrhizal fungi provides insights into the early evolution of symbiotic traits.</title>
        <authorList>
            <person name="Miyauchi S."/>
            <person name="Kiss E."/>
            <person name="Kuo A."/>
            <person name="Drula E."/>
            <person name="Kohler A."/>
            <person name="Sanchez-Garcia M."/>
            <person name="Morin E."/>
            <person name="Andreopoulos B."/>
            <person name="Barry K.W."/>
            <person name="Bonito G."/>
            <person name="Buee M."/>
            <person name="Carver A."/>
            <person name="Chen C."/>
            <person name="Cichocki N."/>
            <person name="Clum A."/>
            <person name="Culley D."/>
            <person name="Crous P.W."/>
            <person name="Fauchery L."/>
            <person name="Girlanda M."/>
            <person name="Hayes R.D."/>
            <person name="Keri Z."/>
            <person name="LaButti K."/>
            <person name="Lipzen A."/>
            <person name="Lombard V."/>
            <person name="Magnuson J."/>
            <person name="Maillard F."/>
            <person name="Murat C."/>
            <person name="Nolan M."/>
            <person name="Ohm R.A."/>
            <person name="Pangilinan J."/>
            <person name="Pereira M.F."/>
            <person name="Perotto S."/>
            <person name="Peter M."/>
            <person name="Pfister S."/>
            <person name="Riley R."/>
            <person name="Sitrit Y."/>
            <person name="Stielow J.B."/>
            <person name="Szollosi G."/>
            <person name="Zifcakova L."/>
            <person name="Stursova M."/>
            <person name="Spatafora J.W."/>
            <person name="Tedersoo L."/>
            <person name="Vaario L.M."/>
            <person name="Yamada A."/>
            <person name="Yan M."/>
            <person name="Wang P."/>
            <person name="Xu J."/>
            <person name="Bruns T."/>
            <person name="Baldrian P."/>
            <person name="Vilgalys R."/>
            <person name="Dunand C."/>
            <person name="Henrissat B."/>
            <person name="Grigoriev I.V."/>
            <person name="Hibbett D."/>
            <person name="Nagy L.G."/>
            <person name="Martin F.M."/>
        </authorList>
    </citation>
    <scope>NUCLEOTIDE SEQUENCE</scope>
    <source>
        <strain evidence="2">Prilba</strain>
    </source>
</reference>
<dbReference type="Proteomes" id="UP000759537">
    <property type="component" value="Unassembled WGS sequence"/>
</dbReference>